<dbReference type="PANTHER" id="PTHR35585:SF1">
    <property type="entry name" value="HHE DOMAIN PROTEIN (AFU_ORTHOLOGUE AFUA_4G00730)"/>
    <property type="match status" value="1"/>
</dbReference>
<reference evidence="3 4" key="1">
    <citation type="submission" date="2023-09" db="EMBL/GenBank/DDBJ databases">
        <title>Micromonospora halotolerans DSM 45598 genome sequence.</title>
        <authorList>
            <person name="Mo P."/>
        </authorList>
    </citation>
    <scope>NUCLEOTIDE SEQUENCE [LARGE SCALE GENOMIC DNA]</scope>
    <source>
        <strain evidence="3 4">DSM 45598</strain>
    </source>
</reference>
<evidence type="ECO:0000256" key="1">
    <source>
        <dbReference type="SAM" id="MobiDB-lite"/>
    </source>
</evidence>
<evidence type="ECO:0000259" key="2">
    <source>
        <dbReference type="Pfam" id="PF01814"/>
    </source>
</evidence>
<protein>
    <submittedName>
        <fullName evidence="3">Hemerythrin domain-containing protein</fullName>
    </submittedName>
</protein>
<dbReference type="Pfam" id="PF01814">
    <property type="entry name" value="Hemerythrin"/>
    <property type="match status" value="1"/>
</dbReference>
<proteinExistence type="predicted"/>
<dbReference type="EMBL" id="CP134876">
    <property type="protein sequence ID" value="WNM37921.1"/>
    <property type="molecule type" value="Genomic_DNA"/>
</dbReference>
<name>A0ABY9ZRJ4_9ACTN</name>
<sequence>MAVCLQETGADANRKKQLVSQILEALTMHTYIENECMYPETRRLVPNLDEAVLESYEEHHVADVLGFELAMMSPDDERFEAKTMVLIEAVTHHIEEEEKEWFPKVREAVSPQQLQDLGARLAAMKEKAPRKPTAPRALKKAMDAVRA</sequence>
<dbReference type="Gene3D" id="1.20.120.520">
    <property type="entry name" value="nmb1532 protein domain like"/>
    <property type="match status" value="1"/>
</dbReference>
<gene>
    <name evidence="3" type="ORF">RMN56_22595</name>
</gene>
<feature type="region of interest" description="Disordered" evidence="1">
    <location>
        <begin position="125"/>
        <end position="147"/>
    </location>
</feature>
<feature type="domain" description="Hemerythrin-like" evidence="2">
    <location>
        <begin position="12"/>
        <end position="105"/>
    </location>
</feature>
<evidence type="ECO:0000313" key="3">
    <source>
        <dbReference type="EMBL" id="WNM37921.1"/>
    </source>
</evidence>
<dbReference type="Proteomes" id="UP001303001">
    <property type="component" value="Chromosome"/>
</dbReference>
<dbReference type="RefSeq" id="WP_313719522.1">
    <property type="nucleotide sequence ID" value="NZ_CP134876.1"/>
</dbReference>
<accession>A0ABY9ZRJ4</accession>
<dbReference type="PANTHER" id="PTHR35585">
    <property type="entry name" value="HHE DOMAIN PROTEIN (AFU_ORTHOLOGUE AFUA_4G00730)"/>
    <property type="match status" value="1"/>
</dbReference>
<dbReference type="InterPro" id="IPR012312">
    <property type="entry name" value="Hemerythrin-like"/>
</dbReference>
<keyword evidence="4" id="KW-1185">Reference proteome</keyword>
<organism evidence="3 4">
    <name type="scientific">Micromonospora halotolerans</name>
    <dbReference type="NCBI Taxonomy" id="709879"/>
    <lineage>
        <taxon>Bacteria</taxon>
        <taxon>Bacillati</taxon>
        <taxon>Actinomycetota</taxon>
        <taxon>Actinomycetes</taxon>
        <taxon>Micromonosporales</taxon>
        <taxon>Micromonosporaceae</taxon>
        <taxon>Micromonospora</taxon>
    </lineage>
</organism>
<evidence type="ECO:0000313" key="4">
    <source>
        <dbReference type="Proteomes" id="UP001303001"/>
    </source>
</evidence>